<keyword evidence="8" id="KW-0460">Magnesium</keyword>
<feature type="binding site" evidence="8">
    <location>
        <position position="247"/>
    </location>
    <ligand>
        <name>Mg(2+)</name>
        <dbReference type="ChEBI" id="CHEBI:18420"/>
    </ligand>
</feature>
<proteinExistence type="inferred from homology"/>
<comment type="caution">
    <text evidence="10">The sequence shown here is derived from an EMBL/GenBank/DDBJ whole genome shotgun (WGS) entry which is preliminary data.</text>
</comment>
<dbReference type="InterPro" id="IPR004660">
    <property type="entry name" value="PDH_E1"/>
</dbReference>
<dbReference type="PANTHER" id="PTHR43825:SF4">
    <property type="entry name" value="PYRUVATE DEHYDROGENASE E1 COMPONENT"/>
    <property type="match status" value="1"/>
</dbReference>
<dbReference type="EC" id="1.2.4.1" evidence="7"/>
<dbReference type="InterPro" id="IPR005474">
    <property type="entry name" value="Transketolase_N"/>
</dbReference>
<accession>A0A512N9F2</accession>
<keyword evidence="7" id="KW-0786">Thiamine pyrophosphate</keyword>
<dbReference type="InterPro" id="IPR029061">
    <property type="entry name" value="THDP-binding"/>
</dbReference>
<sequence>MVEDAPVDGIKGDHCLNFLLLAQFYPIQTPKGSKRKDFPPSQAYAVPMTTIAPVQELKAQRLRLLRELERKVLWLSAWTIHNANHLRPNRDGLKVGGHQASCASLATVMTALYFSVLKPEDRVAVKPHASPVFHAIQYLFGHQTQEKLEHFRGLGGAQSYPSRTKDVDDVDFSTGSVGLGVAMTLFSSLVQDYVRLKELGDGKRPTGRMVALVGDAELDEGNIFEALLEGWKHDVRNLWWVIDYNRQSLDGVVNDRLFGRIGEMFELVGWRVVTLKYGMLLEAAFTQPDGEHLRQWIDDCPNSLYSALVFKGGAGWREALTRDLNQYPGIRRILDQHDDEALHRLMTNLAGNDMQAVLDAFEGVEGDQPTCFIAYTIKGQGLPFAGHKDNHSGLMTLDQMAGFKKGMAIADGLEWDKFAGLKATPAELQQFLAEAPFNAEGRRRTEAPVVAIPAALPKPNDKESSTQAGFGKILNAIAAEDSELSKRIVTTSPDVTVSTNLGAWVNRRGLWAHTEAEDVFRELKVVSAQLWRKTPRGQHIELGIAENNLFIQLAAMGLSHQLFGARLLPIGTLYDPFIARGLDALNYACYQDARFMIVATPSGVTLSPEGGAHQSIHTPLIGIGQPGLLSYEPAYVDELAVLMRHGLQYMQLDKGGSVYLRLSTRSLPQPQRTLTPGQESDIVAGGYWYAPPEPGSDVAIVAMGAVTPEAIAAHENVARDFVGAGLLVLTSPDRLHADWLSAQRNRGRTAGLVDRSAAPVERLLAPLSRDARLVTVLDGHPLALSWLGSVRGQRVVPLGIEAFGQSGDIPDLYRAYKLDAAAIVDAVARSIA</sequence>
<feature type="domain" description="Transketolase-like pyrimidine-binding" evidence="9">
    <location>
        <begin position="464"/>
        <end position="669"/>
    </location>
</feature>
<evidence type="ECO:0000259" key="9">
    <source>
        <dbReference type="SMART" id="SM00861"/>
    </source>
</evidence>
<dbReference type="GO" id="GO:0046872">
    <property type="term" value="F:metal ion binding"/>
    <property type="evidence" value="ECO:0007669"/>
    <property type="project" value="UniProtKB-KW"/>
</dbReference>
<evidence type="ECO:0000256" key="4">
    <source>
        <dbReference type="ARBA" id="ARBA00007131"/>
    </source>
</evidence>
<dbReference type="GO" id="GO:0004739">
    <property type="term" value="F:pyruvate dehydrogenase (acetyl-transferring) activity"/>
    <property type="evidence" value="ECO:0007669"/>
    <property type="project" value="UniProtKB-EC"/>
</dbReference>
<keyword evidence="7" id="KW-0560">Oxidoreductase</keyword>
<evidence type="ECO:0000313" key="10">
    <source>
        <dbReference type="EMBL" id="GEP55616.1"/>
    </source>
</evidence>
<comment type="function">
    <text evidence="3 7">Component of the pyruvate dehydrogenase (PDH) complex, that catalyzes the overall conversion of pyruvate to acetyl-CoA and CO(2).</text>
</comment>
<dbReference type="SMART" id="SM00861">
    <property type="entry name" value="Transket_pyr"/>
    <property type="match status" value="1"/>
</dbReference>
<dbReference type="PANTHER" id="PTHR43825">
    <property type="entry name" value="PYRUVATE DEHYDROGENASE E1 COMPONENT"/>
    <property type="match status" value="1"/>
</dbReference>
<evidence type="ECO:0000313" key="11">
    <source>
        <dbReference type="Proteomes" id="UP000321058"/>
    </source>
</evidence>
<dbReference type="Gene3D" id="3.40.50.920">
    <property type="match status" value="1"/>
</dbReference>
<dbReference type="InterPro" id="IPR051157">
    <property type="entry name" value="PDH/Transketolase"/>
</dbReference>
<dbReference type="Pfam" id="PF00456">
    <property type="entry name" value="Transketolase_N"/>
    <property type="match status" value="1"/>
</dbReference>
<protein>
    <recommendedName>
        <fullName evidence="5 7">Pyruvate dehydrogenase E1 component</fullName>
        <ecNumber evidence="7">1.2.4.1</ecNumber>
    </recommendedName>
</protein>
<dbReference type="Proteomes" id="UP000321058">
    <property type="component" value="Unassembled WGS sequence"/>
</dbReference>
<dbReference type="SUPFAM" id="SSF52518">
    <property type="entry name" value="Thiamin diphosphate-binding fold (THDP-binding)"/>
    <property type="match status" value="2"/>
</dbReference>
<evidence type="ECO:0000256" key="7">
    <source>
        <dbReference type="PIRNR" id="PIRNR000156"/>
    </source>
</evidence>
<dbReference type="SUPFAM" id="SSF52922">
    <property type="entry name" value="TK C-terminal domain-like"/>
    <property type="match status" value="1"/>
</dbReference>
<evidence type="ECO:0000256" key="5">
    <source>
        <dbReference type="ARBA" id="ARBA00017172"/>
    </source>
</evidence>
<dbReference type="AlphaFoldDB" id="A0A512N9F2"/>
<comment type="similarity">
    <text evidence="4">Belongs to the transketolase family.</text>
</comment>
<dbReference type="PIRSF" id="PIRSF000156">
    <property type="entry name" value="Pyruvate_dh_E1"/>
    <property type="match status" value="1"/>
</dbReference>
<feature type="binding site" evidence="8">
    <location>
        <position position="215"/>
    </location>
    <ligand>
        <name>Mg(2+)</name>
        <dbReference type="ChEBI" id="CHEBI:18420"/>
    </ligand>
</feature>
<evidence type="ECO:0000256" key="8">
    <source>
        <dbReference type="PIRSR" id="PIRSR000156-1"/>
    </source>
</evidence>
<evidence type="ECO:0000256" key="1">
    <source>
        <dbReference type="ARBA" id="ARBA00001946"/>
    </source>
</evidence>
<dbReference type="InterPro" id="IPR041621">
    <property type="entry name" value="PDH_E1_M"/>
</dbReference>
<gene>
    <name evidence="10" type="ORF">RSO01_27820</name>
</gene>
<evidence type="ECO:0000256" key="3">
    <source>
        <dbReference type="ARBA" id="ARBA00003157"/>
    </source>
</evidence>
<dbReference type="InterPro" id="IPR005475">
    <property type="entry name" value="Transketolase-like_Pyr-bd"/>
</dbReference>
<keyword evidence="8" id="KW-0479">Metal-binding</keyword>
<evidence type="ECO:0000256" key="2">
    <source>
        <dbReference type="ARBA" id="ARBA00001964"/>
    </source>
</evidence>
<dbReference type="Gene3D" id="3.40.50.970">
    <property type="match status" value="2"/>
</dbReference>
<feature type="binding site" evidence="8">
    <location>
        <position position="245"/>
    </location>
    <ligand>
        <name>Mg(2+)</name>
        <dbReference type="ChEBI" id="CHEBI:18420"/>
    </ligand>
</feature>
<name>A0A512N9F2_9HYPH</name>
<comment type="cofactor">
    <cofactor evidence="1 8">
        <name>Mg(2+)</name>
        <dbReference type="ChEBI" id="CHEBI:18420"/>
    </cofactor>
</comment>
<organism evidence="10 11">
    <name type="scientific">Reyranella soli</name>
    <dbReference type="NCBI Taxonomy" id="1230389"/>
    <lineage>
        <taxon>Bacteria</taxon>
        <taxon>Pseudomonadati</taxon>
        <taxon>Pseudomonadota</taxon>
        <taxon>Alphaproteobacteria</taxon>
        <taxon>Hyphomicrobiales</taxon>
        <taxon>Reyranellaceae</taxon>
        <taxon>Reyranella</taxon>
    </lineage>
</organism>
<dbReference type="EMBL" id="BKAJ01000040">
    <property type="protein sequence ID" value="GEP55616.1"/>
    <property type="molecule type" value="Genomic_DNA"/>
</dbReference>
<comment type="cofactor">
    <cofactor evidence="2 7">
        <name>thiamine diphosphate</name>
        <dbReference type="ChEBI" id="CHEBI:58937"/>
    </cofactor>
</comment>
<dbReference type="Pfam" id="PF17831">
    <property type="entry name" value="PDH_E1_M"/>
    <property type="match status" value="1"/>
</dbReference>
<comment type="catalytic activity">
    <reaction evidence="6 7">
        <text>N(6)-[(R)-lipoyl]-L-lysyl-[protein] + pyruvate + H(+) = N(6)-[(R)-S(8)-acetyldihydrolipoyl]-L-lysyl-[protein] + CO2</text>
        <dbReference type="Rhea" id="RHEA:19189"/>
        <dbReference type="Rhea" id="RHEA-COMP:10474"/>
        <dbReference type="Rhea" id="RHEA-COMP:10478"/>
        <dbReference type="ChEBI" id="CHEBI:15361"/>
        <dbReference type="ChEBI" id="CHEBI:15378"/>
        <dbReference type="ChEBI" id="CHEBI:16526"/>
        <dbReference type="ChEBI" id="CHEBI:83099"/>
        <dbReference type="ChEBI" id="CHEBI:83111"/>
        <dbReference type="EC" id="1.2.4.1"/>
    </reaction>
</comment>
<reference evidence="10 11" key="1">
    <citation type="submission" date="2019-07" db="EMBL/GenBank/DDBJ databases">
        <title>Whole genome shotgun sequence of Reyranella soli NBRC 108950.</title>
        <authorList>
            <person name="Hosoyama A."/>
            <person name="Uohara A."/>
            <person name="Ohji S."/>
            <person name="Ichikawa N."/>
        </authorList>
    </citation>
    <scope>NUCLEOTIDE SEQUENCE [LARGE SCALE GENOMIC DNA]</scope>
    <source>
        <strain evidence="10 11">NBRC 108950</strain>
    </source>
</reference>
<dbReference type="InterPro" id="IPR009014">
    <property type="entry name" value="Transketo_C/PFOR_II"/>
</dbReference>
<keyword evidence="7 10" id="KW-0670">Pyruvate</keyword>
<evidence type="ECO:0000256" key="6">
    <source>
        <dbReference type="ARBA" id="ARBA00051231"/>
    </source>
</evidence>
<keyword evidence="11" id="KW-1185">Reference proteome</keyword>